<dbReference type="InterPro" id="IPR011761">
    <property type="entry name" value="ATP-grasp"/>
</dbReference>
<evidence type="ECO:0000256" key="16">
    <source>
        <dbReference type="PIRSR" id="PIRSR039102-3"/>
    </source>
</evidence>
<evidence type="ECO:0000256" key="10">
    <source>
        <dbReference type="ARBA" id="ARBA00022960"/>
    </source>
</evidence>
<dbReference type="InterPro" id="IPR005905">
    <property type="entry name" value="D_ala_D_ala"/>
</dbReference>
<dbReference type="HAMAP" id="MF_00047">
    <property type="entry name" value="Dala_Dala_lig"/>
    <property type="match status" value="1"/>
</dbReference>
<dbReference type="GO" id="GO:0071555">
    <property type="term" value="P:cell wall organization"/>
    <property type="evidence" value="ECO:0007669"/>
    <property type="project" value="UniProtKB-KW"/>
</dbReference>
<evidence type="ECO:0000256" key="5">
    <source>
        <dbReference type="ARBA" id="ARBA00022598"/>
    </source>
</evidence>
<keyword evidence="4 14" id="KW-0963">Cytoplasm</keyword>
<dbReference type="SUPFAM" id="SSF56059">
    <property type="entry name" value="Glutathione synthetase ATP-binding domain-like"/>
    <property type="match status" value="1"/>
</dbReference>
<evidence type="ECO:0000256" key="1">
    <source>
        <dbReference type="ARBA" id="ARBA00001936"/>
    </source>
</evidence>
<dbReference type="AlphaFoldDB" id="A0A832I5T6"/>
<evidence type="ECO:0000256" key="13">
    <source>
        <dbReference type="ARBA" id="ARBA00023316"/>
    </source>
</evidence>
<reference evidence="19" key="1">
    <citation type="journal article" date="2020" name="mSystems">
        <title>Genome- and Community-Level Interaction Insights into Carbon Utilization and Element Cycling Functions of Hydrothermarchaeota in Hydrothermal Sediment.</title>
        <authorList>
            <person name="Zhou Z."/>
            <person name="Liu Y."/>
            <person name="Xu W."/>
            <person name="Pan J."/>
            <person name="Luo Z.H."/>
            <person name="Li M."/>
        </authorList>
    </citation>
    <scope>NUCLEOTIDE SEQUENCE [LARGE SCALE GENOMIC DNA]</scope>
    <source>
        <strain evidence="19">SpSt-381</strain>
    </source>
</reference>
<dbReference type="InterPro" id="IPR016185">
    <property type="entry name" value="PreATP-grasp_dom_sf"/>
</dbReference>
<dbReference type="PIRSF" id="PIRSF039102">
    <property type="entry name" value="Ddl/VanB"/>
    <property type="match status" value="1"/>
</dbReference>
<dbReference type="EMBL" id="DSQF01000024">
    <property type="protein sequence ID" value="HGZ44119.1"/>
    <property type="molecule type" value="Genomic_DNA"/>
</dbReference>
<evidence type="ECO:0000256" key="17">
    <source>
        <dbReference type="PROSITE-ProRule" id="PRU00409"/>
    </source>
</evidence>
<dbReference type="NCBIfam" id="NF002378">
    <property type="entry name" value="PRK01372.1"/>
    <property type="match status" value="1"/>
</dbReference>
<keyword evidence="11 14" id="KW-0573">Peptidoglycan synthesis</keyword>
<dbReference type="NCBIfam" id="TIGR01205">
    <property type="entry name" value="D_ala_D_alaTIGR"/>
    <property type="match status" value="1"/>
</dbReference>
<dbReference type="Pfam" id="PF07478">
    <property type="entry name" value="Dala_Dala_lig_C"/>
    <property type="match status" value="1"/>
</dbReference>
<comment type="cofactor">
    <cofactor evidence="1">
        <name>Mn(2+)</name>
        <dbReference type="ChEBI" id="CHEBI:29035"/>
    </cofactor>
</comment>
<dbReference type="PROSITE" id="PS50975">
    <property type="entry name" value="ATP_GRASP"/>
    <property type="match status" value="1"/>
</dbReference>
<feature type="binding site" evidence="16">
    <location>
        <position position="278"/>
    </location>
    <ligand>
        <name>Mg(2+)</name>
        <dbReference type="ChEBI" id="CHEBI:18420"/>
        <label>1</label>
    </ligand>
</feature>
<feature type="domain" description="ATP-grasp" evidence="18">
    <location>
        <begin position="127"/>
        <end position="324"/>
    </location>
</feature>
<dbReference type="PANTHER" id="PTHR23132">
    <property type="entry name" value="D-ALANINE--D-ALANINE LIGASE"/>
    <property type="match status" value="1"/>
</dbReference>
<evidence type="ECO:0000313" key="19">
    <source>
        <dbReference type="EMBL" id="HGZ44119.1"/>
    </source>
</evidence>
<dbReference type="Gene3D" id="3.30.1490.20">
    <property type="entry name" value="ATP-grasp fold, A domain"/>
    <property type="match status" value="1"/>
</dbReference>
<dbReference type="GO" id="GO:0008360">
    <property type="term" value="P:regulation of cell shape"/>
    <property type="evidence" value="ECO:0007669"/>
    <property type="project" value="UniProtKB-KW"/>
</dbReference>
<protein>
    <recommendedName>
        <fullName evidence="14">D-alanine--D-alanine ligase</fullName>
        <ecNumber evidence="14">6.3.2.4</ecNumber>
    </recommendedName>
    <alternativeName>
        <fullName evidence="14">D-Ala-D-Ala ligase</fullName>
    </alternativeName>
    <alternativeName>
        <fullName evidence="14">D-alanylalanine synthetase</fullName>
    </alternativeName>
</protein>
<dbReference type="PROSITE" id="PS00843">
    <property type="entry name" value="DALA_DALA_LIGASE_1"/>
    <property type="match status" value="1"/>
</dbReference>
<dbReference type="EC" id="6.3.2.4" evidence="14"/>
<dbReference type="GO" id="GO:0046872">
    <property type="term" value="F:metal ion binding"/>
    <property type="evidence" value="ECO:0007669"/>
    <property type="project" value="UniProtKB-KW"/>
</dbReference>
<feature type="binding site" evidence="16">
    <location>
        <position position="291"/>
    </location>
    <ligand>
        <name>Mg(2+)</name>
        <dbReference type="ChEBI" id="CHEBI:18420"/>
        <label>2</label>
    </ligand>
</feature>
<proteinExistence type="inferred from homology"/>
<dbReference type="Gene3D" id="3.30.470.20">
    <property type="entry name" value="ATP-grasp fold, B domain"/>
    <property type="match status" value="1"/>
</dbReference>
<feature type="active site" evidence="15">
    <location>
        <position position="13"/>
    </location>
</feature>
<evidence type="ECO:0000256" key="7">
    <source>
        <dbReference type="ARBA" id="ARBA00022741"/>
    </source>
</evidence>
<comment type="pathway">
    <text evidence="14">Cell wall biogenesis; peptidoglycan biosynthesis.</text>
</comment>
<evidence type="ECO:0000256" key="2">
    <source>
        <dbReference type="ARBA" id="ARBA00004496"/>
    </source>
</evidence>
<keyword evidence="7 17" id="KW-0547">Nucleotide-binding</keyword>
<evidence type="ECO:0000256" key="3">
    <source>
        <dbReference type="ARBA" id="ARBA00010871"/>
    </source>
</evidence>
<evidence type="ECO:0000256" key="9">
    <source>
        <dbReference type="ARBA" id="ARBA00022842"/>
    </source>
</evidence>
<dbReference type="NCBIfam" id="NF002528">
    <property type="entry name" value="PRK01966.1-4"/>
    <property type="match status" value="1"/>
</dbReference>
<dbReference type="InterPro" id="IPR000291">
    <property type="entry name" value="D-Ala_lig_Van_CS"/>
</dbReference>
<organism evidence="19">
    <name type="scientific">Eiseniibacteriota bacterium</name>
    <dbReference type="NCBI Taxonomy" id="2212470"/>
    <lineage>
        <taxon>Bacteria</taxon>
        <taxon>Candidatus Eiseniibacteriota</taxon>
    </lineage>
</organism>
<name>A0A832I5T6_UNCEI</name>
<dbReference type="Pfam" id="PF01820">
    <property type="entry name" value="Dala_Dala_lig_N"/>
    <property type="match status" value="1"/>
</dbReference>
<dbReference type="InterPro" id="IPR013815">
    <property type="entry name" value="ATP_grasp_subdomain_1"/>
</dbReference>
<keyword evidence="5 14" id="KW-0436">Ligase</keyword>
<keyword evidence="13 14" id="KW-0961">Cell wall biogenesis/degradation</keyword>
<evidence type="ECO:0000256" key="4">
    <source>
        <dbReference type="ARBA" id="ARBA00022490"/>
    </source>
</evidence>
<accession>A0A832I5T6</accession>
<comment type="caution">
    <text evidence="19">The sequence shown here is derived from an EMBL/GenBank/DDBJ whole genome shotgun (WGS) entry which is preliminary data.</text>
</comment>
<comment type="function">
    <text evidence="14">Cell wall formation.</text>
</comment>
<dbReference type="PROSITE" id="PS00844">
    <property type="entry name" value="DALA_DALA_LIGASE_2"/>
    <property type="match status" value="1"/>
</dbReference>
<evidence type="ECO:0000256" key="15">
    <source>
        <dbReference type="PIRSR" id="PIRSR039102-1"/>
    </source>
</evidence>
<keyword evidence="6 16" id="KW-0479">Metal-binding</keyword>
<comment type="catalytic activity">
    <reaction evidence="14">
        <text>2 D-alanine + ATP = D-alanyl-D-alanine + ADP + phosphate + H(+)</text>
        <dbReference type="Rhea" id="RHEA:11224"/>
        <dbReference type="ChEBI" id="CHEBI:15378"/>
        <dbReference type="ChEBI" id="CHEBI:30616"/>
        <dbReference type="ChEBI" id="CHEBI:43474"/>
        <dbReference type="ChEBI" id="CHEBI:57416"/>
        <dbReference type="ChEBI" id="CHEBI:57822"/>
        <dbReference type="ChEBI" id="CHEBI:456216"/>
        <dbReference type="EC" id="6.3.2.4"/>
    </reaction>
</comment>
<evidence type="ECO:0000259" key="18">
    <source>
        <dbReference type="PROSITE" id="PS50975"/>
    </source>
</evidence>
<evidence type="ECO:0000256" key="12">
    <source>
        <dbReference type="ARBA" id="ARBA00023211"/>
    </source>
</evidence>
<dbReference type="SUPFAM" id="SSF52440">
    <property type="entry name" value="PreATP-grasp domain"/>
    <property type="match status" value="1"/>
</dbReference>
<keyword evidence="10 14" id="KW-0133">Cell shape</keyword>
<dbReference type="InterPro" id="IPR011095">
    <property type="entry name" value="Dala_Dala_lig_C"/>
</dbReference>
<evidence type="ECO:0000256" key="8">
    <source>
        <dbReference type="ARBA" id="ARBA00022840"/>
    </source>
</evidence>
<comment type="subcellular location">
    <subcellularLocation>
        <location evidence="2 14">Cytoplasm</location>
    </subcellularLocation>
</comment>
<dbReference type="FunFam" id="3.30.470.20:FF:000008">
    <property type="entry name" value="D-alanine--D-alanine ligase"/>
    <property type="match status" value="1"/>
</dbReference>
<dbReference type="InterPro" id="IPR011127">
    <property type="entry name" value="Dala_Dala_lig_N"/>
</dbReference>
<dbReference type="PANTHER" id="PTHR23132:SF23">
    <property type="entry name" value="D-ALANINE--D-ALANINE LIGASE B"/>
    <property type="match status" value="1"/>
</dbReference>
<dbReference type="Gene3D" id="3.40.50.20">
    <property type="match status" value="1"/>
</dbReference>
<keyword evidence="12 16" id="KW-0464">Manganese</keyword>
<dbReference type="GO" id="GO:0005524">
    <property type="term" value="F:ATP binding"/>
    <property type="evidence" value="ECO:0007669"/>
    <property type="project" value="UniProtKB-UniRule"/>
</dbReference>
<dbReference type="UniPathway" id="UPA00219"/>
<evidence type="ECO:0000256" key="6">
    <source>
        <dbReference type="ARBA" id="ARBA00022723"/>
    </source>
</evidence>
<dbReference type="GO" id="GO:0005737">
    <property type="term" value="C:cytoplasm"/>
    <property type="evidence" value="ECO:0007669"/>
    <property type="project" value="UniProtKB-SubCell"/>
</dbReference>
<sequence length="346" mass="36958">MKVAVLMGGRSSEREISLRTGRGVAQALRNLGHEVTAVDAANGRVLPPGEEERAVLSDAEAARLPAAIESEIARADAVREAEIVVIALHGGEGENGTVQALLELSGKPYTGSGVLASALAMDKAMSKKVFERDGIPTPAWRLLRAGAPLGDFDAAALGGWPLVVKPNAEGSTVGLTIVTRPEDFPAALDEAARWDPNVLVERYIPGRELTVAVMGDEALPIVEIRPDSGHYDYEAKYTAGRSRYFCPADLPEPLAARIRDLGLAASRALGCAGVSRVDFRLDPSNEPWCLEVNTVPGMTPTSLVPMAAKARGLTYDQVVQRMLELAVEEWRRRHGRTASPPTGART</sequence>
<feature type="binding site" evidence="16">
    <location>
        <position position="293"/>
    </location>
    <ligand>
        <name>Mg(2+)</name>
        <dbReference type="ChEBI" id="CHEBI:18420"/>
        <label>2</label>
    </ligand>
</feature>
<dbReference type="GO" id="GO:0009252">
    <property type="term" value="P:peptidoglycan biosynthetic process"/>
    <property type="evidence" value="ECO:0007669"/>
    <property type="project" value="UniProtKB-UniRule"/>
</dbReference>
<keyword evidence="8 17" id="KW-0067">ATP-binding</keyword>
<keyword evidence="9 16" id="KW-0460">Magnesium</keyword>
<feature type="binding site" evidence="16">
    <location>
        <position position="291"/>
    </location>
    <ligand>
        <name>Mg(2+)</name>
        <dbReference type="ChEBI" id="CHEBI:18420"/>
        <label>1</label>
    </ligand>
</feature>
<evidence type="ECO:0000256" key="11">
    <source>
        <dbReference type="ARBA" id="ARBA00022984"/>
    </source>
</evidence>
<comment type="cofactor">
    <cofactor evidence="16">
        <name>Mg(2+)</name>
        <dbReference type="ChEBI" id="CHEBI:18420"/>
    </cofactor>
    <cofactor evidence="16">
        <name>Mn(2+)</name>
        <dbReference type="ChEBI" id="CHEBI:29035"/>
    </cofactor>
    <text evidence="16">Binds 2 magnesium or manganese ions per subunit.</text>
</comment>
<evidence type="ECO:0000256" key="14">
    <source>
        <dbReference type="HAMAP-Rule" id="MF_00047"/>
    </source>
</evidence>
<dbReference type="GO" id="GO:0008716">
    <property type="term" value="F:D-alanine-D-alanine ligase activity"/>
    <property type="evidence" value="ECO:0007669"/>
    <property type="project" value="UniProtKB-UniRule"/>
</dbReference>
<feature type="active site" evidence="15">
    <location>
        <position position="302"/>
    </location>
</feature>
<feature type="active site" evidence="15">
    <location>
        <position position="171"/>
    </location>
</feature>
<gene>
    <name evidence="14" type="primary">ddl</name>
    <name evidence="19" type="ORF">ENR23_12005</name>
</gene>
<comment type="similarity">
    <text evidence="3 14">Belongs to the D-alanine--D-alanine ligase family.</text>
</comment>